<evidence type="ECO:0000256" key="3">
    <source>
        <dbReference type="ARBA" id="ARBA00022692"/>
    </source>
</evidence>
<dbReference type="AlphaFoldDB" id="A0A0V8RZ51"/>
<feature type="transmembrane region" description="Helical" evidence="7">
    <location>
        <begin position="333"/>
        <end position="353"/>
    </location>
</feature>
<feature type="transmembrane region" description="Helical" evidence="7">
    <location>
        <begin position="429"/>
        <end position="448"/>
    </location>
</feature>
<evidence type="ECO:0000256" key="1">
    <source>
        <dbReference type="ARBA" id="ARBA00004141"/>
    </source>
</evidence>
<dbReference type="PANTHER" id="PTHR42893">
    <property type="entry name" value="PROTEIN DETOXIFICATION 44, CHLOROPLASTIC-RELATED"/>
    <property type="match status" value="1"/>
</dbReference>
<feature type="transmembrane region" description="Helical" evidence="7">
    <location>
        <begin position="365"/>
        <end position="386"/>
    </location>
</feature>
<feature type="compositionally biased region" description="Polar residues" evidence="6">
    <location>
        <begin position="1"/>
        <end position="11"/>
    </location>
</feature>
<keyword evidence="4 7" id="KW-1133">Transmembrane helix</keyword>
<feature type="region of interest" description="Disordered" evidence="6">
    <location>
        <begin position="1"/>
        <end position="24"/>
    </location>
</feature>
<evidence type="ECO:0000313" key="9">
    <source>
        <dbReference type="Proteomes" id="UP000054686"/>
    </source>
</evidence>
<comment type="caution">
    <text evidence="8">The sequence shown here is derived from an EMBL/GenBank/DDBJ whole genome shotgun (WGS) entry which is preliminary data.</text>
</comment>
<feature type="transmembrane region" description="Helical" evidence="7">
    <location>
        <begin position="290"/>
        <end position="313"/>
    </location>
</feature>
<comment type="subcellular location">
    <subcellularLocation>
        <location evidence="1">Membrane</location>
        <topology evidence="1">Multi-pass membrane protein</topology>
    </subcellularLocation>
</comment>
<dbReference type="OrthoDB" id="5242355at2"/>
<organism evidence="8 9">
    <name type="scientific">Schaalia odontolytica</name>
    <dbReference type="NCBI Taxonomy" id="1660"/>
    <lineage>
        <taxon>Bacteria</taxon>
        <taxon>Bacillati</taxon>
        <taxon>Actinomycetota</taxon>
        <taxon>Actinomycetes</taxon>
        <taxon>Actinomycetales</taxon>
        <taxon>Actinomycetaceae</taxon>
        <taxon>Schaalia</taxon>
    </lineage>
</organism>
<proteinExistence type="inferred from homology"/>
<gene>
    <name evidence="8" type="ORF">APY09_02775</name>
</gene>
<evidence type="ECO:0000256" key="7">
    <source>
        <dbReference type="SAM" id="Phobius"/>
    </source>
</evidence>
<keyword evidence="3 7" id="KW-0812">Transmembrane</keyword>
<dbReference type="GO" id="GO:0042910">
    <property type="term" value="F:xenobiotic transmembrane transporter activity"/>
    <property type="evidence" value="ECO:0007669"/>
    <property type="project" value="InterPro"/>
</dbReference>
<feature type="transmembrane region" description="Helical" evidence="7">
    <location>
        <begin position="182"/>
        <end position="201"/>
    </location>
</feature>
<dbReference type="Proteomes" id="UP000054686">
    <property type="component" value="Unassembled WGS sequence"/>
</dbReference>
<dbReference type="InterPro" id="IPR044644">
    <property type="entry name" value="DinF-like"/>
</dbReference>
<reference evidence="8 9" key="1">
    <citation type="submission" date="2015-10" db="EMBL/GenBank/DDBJ databases">
        <title>Draft Genome of Actinomyces odontolyticus subsp. actinosynbacter strain XH001.</title>
        <authorList>
            <person name="Mclean J.S."/>
            <person name="He X."/>
        </authorList>
    </citation>
    <scope>NUCLEOTIDE SEQUENCE [LARGE SCALE GENOMIC DNA]</scope>
    <source>
        <strain evidence="8 9">XH001</strain>
    </source>
</reference>
<keyword evidence="5 7" id="KW-0472">Membrane</keyword>
<dbReference type="EMBL" id="LLVT01000001">
    <property type="protein sequence ID" value="KSW13294.1"/>
    <property type="molecule type" value="Genomic_DNA"/>
</dbReference>
<feature type="transmembrane region" description="Helical" evidence="7">
    <location>
        <begin position="150"/>
        <end position="170"/>
    </location>
</feature>
<sequence>MTSTQGPSDPTSPAKREGDPASSTPTITTRMILALALPSLGALIAEPLFTVIDSTMVGHLGTPQLAGLGIASTVLNTAVGLFIFLAYSTTSLAGRHLGAGRRDLAIRSGVEAMWLAGGLGALAAILLAVFASPLLTWLGADAATMPHALAYLRASAPGLVGMFVVLAATGTLRGLQDTRTPLIAASVGAAFNAVANWVLMYPLNLGVAGSGLGTAITQTLMAAFLGWMIVRAARREGVSLRPSTDGLFGAALEGAPLLVRTLALRVALLATLSAVTAISTQALAAHQIVWTLWTFAAYVLDALAIAAQALAGFTTGTGERGAMRPLLRTLSRWGIGFGVAVGVVLAITAPWITRIFTTDQTVIDYATVAIIVGALFQPVAGYVFLLDGVLIGAGRGRYLAVAGIVNLVVYAPLLWVIAHSATLTARPSLALAMVWLAYSAVYTGMRALTNWLGARSL</sequence>
<dbReference type="PANTHER" id="PTHR42893:SF46">
    <property type="entry name" value="PROTEIN DETOXIFICATION 44, CHLOROPLASTIC"/>
    <property type="match status" value="1"/>
</dbReference>
<evidence type="ECO:0000256" key="5">
    <source>
        <dbReference type="ARBA" id="ARBA00023136"/>
    </source>
</evidence>
<dbReference type="RefSeq" id="WP_060566072.1">
    <property type="nucleotide sequence ID" value="NZ_CP040006.1"/>
</dbReference>
<feature type="transmembrane region" description="Helical" evidence="7">
    <location>
        <begin position="207"/>
        <end position="230"/>
    </location>
</feature>
<dbReference type="NCBIfam" id="TIGR00797">
    <property type="entry name" value="matE"/>
    <property type="match status" value="1"/>
</dbReference>
<evidence type="ECO:0000256" key="4">
    <source>
        <dbReference type="ARBA" id="ARBA00022989"/>
    </source>
</evidence>
<evidence type="ECO:0000313" key="8">
    <source>
        <dbReference type="EMBL" id="KSW13294.1"/>
    </source>
</evidence>
<dbReference type="Pfam" id="PF01554">
    <property type="entry name" value="MatE"/>
    <property type="match status" value="2"/>
</dbReference>
<dbReference type="InterPro" id="IPR002528">
    <property type="entry name" value="MATE_fam"/>
</dbReference>
<protein>
    <submittedName>
        <fullName evidence="8">MATE family efflux transporter</fullName>
    </submittedName>
</protein>
<evidence type="ECO:0000256" key="2">
    <source>
        <dbReference type="ARBA" id="ARBA00010199"/>
    </source>
</evidence>
<dbReference type="GO" id="GO:0015297">
    <property type="term" value="F:antiporter activity"/>
    <property type="evidence" value="ECO:0007669"/>
    <property type="project" value="InterPro"/>
</dbReference>
<dbReference type="GO" id="GO:0005886">
    <property type="term" value="C:plasma membrane"/>
    <property type="evidence" value="ECO:0007669"/>
    <property type="project" value="TreeGrafter"/>
</dbReference>
<evidence type="ECO:0000256" key="6">
    <source>
        <dbReference type="SAM" id="MobiDB-lite"/>
    </source>
</evidence>
<feature type="transmembrane region" description="Helical" evidence="7">
    <location>
        <begin position="108"/>
        <end position="130"/>
    </location>
</feature>
<feature type="transmembrane region" description="Helical" evidence="7">
    <location>
        <begin position="398"/>
        <end position="417"/>
    </location>
</feature>
<feature type="transmembrane region" description="Helical" evidence="7">
    <location>
        <begin position="262"/>
        <end position="284"/>
    </location>
</feature>
<feature type="transmembrane region" description="Helical" evidence="7">
    <location>
        <begin position="32"/>
        <end position="52"/>
    </location>
</feature>
<accession>A0A0V8RZ51</accession>
<comment type="similarity">
    <text evidence="2">Belongs to the multi antimicrobial extrusion (MATE) (TC 2.A.66.1) family.</text>
</comment>
<feature type="transmembrane region" description="Helical" evidence="7">
    <location>
        <begin position="64"/>
        <end position="87"/>
    </location>
</feature>
<name>A0A0V8RZ51_9ACTO</name>